<reference evidence="1 2" key="1">
    <citation type="submission" date="2019-12" db="EMBL/GenBank/DDBJ databases">
        <title>Alteromonas phage V22 represents a new genus of marine bacteriophages that requires a novel tail fiber chaperone for host recognition.</title>
        <authorList>
            <person name="Gonzalez-Serrano R."/>
            <person name="Dunne M."/>
            <person name="Rosselli R."/>
            <person name="Martin-Cuadrado A.-B."/>
            <person name="Grosboillot V."/>
            <person name="Zinsli L."/>
            <person name="Roda-Garcia J.J."/>
            <person name="Loessner M.J."/>
            <person name="Rodriguez-Valera F."/>
        </authorList>
    </citation>
    <scope>NUCLEOTIDE SEQUENCE [LARGE SCALE GENOMIC DNA]</scope>
</reference>
<dbReference type="Proteomes" id="UP000479357">
    <property type="component" value="Segment"/>
</dbReference>
<dbReference type="GeneID" id="55626520"/>
<evidence type="ECO:0000313" key="2">
    <source>
        <dbReference type="Proteomes" id="UP000479357"/>
    </source>
</evidence>
<sequence length="64" mass="7780">MRVTQVLEGQYILITEETNTLFTKYRYDVPQDVVTLFRGDTYLHSLRNPEKFFEAWRAFQMEQD</sequence>
<proteinExistence type="predicted"/>
<evidence type="ECO:0000313" key="1">
    <source>
        <dbReference type="EMBL" id="QHZ59777.1"/>
    </source>
</evidence>
<accession>A0A6C0R1W2</accession>
<protein>
    <submittedName>
        <fullName evidence="1">Uncharacterized protein</fullName>
    </submittedName>
</protein>
<dbReference type="KEGG" id="vg:55626520"/>
<name>A0A6C0R1W2_9CAUD</name>
<dbReference type="RefSeq" id="YP_009855780.1">
    <property type="nucleotide sequence ID" value="NC_048847.1"/>
</dbReference>
<keyword evidence="2" id="KW-1185">Reference proteome</keyword>
<organism evidence="1 2">
    <name type="scientific">Alteromonas phage vB_AmeM_PT11-V22</name>
    <dbReference type="NCBI Taxonomy" id="2704031"/>
    <lineage>
        <taxon>Viruses</taxon>
        <taxon>Duplodnaviria</taxon>
        <taxon>Heunggongvirae</taxon>
        <taxon>Uroviricota</taxon>
        <taxon>Caudoviricetes</taxon>
        <taxon>Myoalterovirus</taxon>
        <taxon>Myoalterovirus PT11V22</taxon>
    </lineage>
</organism>
<dbReference type="EMBL" id="MN877442">
    <property type="protein sequence ID" value="QHZ59777.1"/>
    <property type="molecule type" value="Genomic_DNA"/>
</dbReference>